<protein>
    <submittedName>
        <fullName evidence="1">Uncharacterized protein</fullName>
    </submittedName>
</protein>
<dbReference type="Proteomes" id="UP000814033">
    <property type="component" value="Unassembled WGS sequence"/>
</dbReference>
<sequence>MPSFSYLKEATESTPVKHGRSGSEPFSTNPNTGDAGHKYQQAAADMQYMFVGPVPLAQFLEDFVPSAPGVRPANSIDMAMEGRDYENKFIAAVHASEICPNLVFVNTTSKGDKNYEEVRKPDISAFIRPQPGEPQVTRDSADYRDVELFFEVKPAKGDPFVDPKADLTGDERKECIFEGKSKLAASTRGQMISYALAQNASQFRTCSFSVFLSAGEARLMRWERGGVFVTEIFEWRGNPLFAEFLWRFNHMTATQRGRDPTVTVPTSAEVAAARAVLTASGHFPDGVPKVLHKFLVHDDVQDVDMFFVAPSAVTHSRVLTGRATAGYIAYDVQTSACVYLKDSWRLALEDLEQEGDIYRLLHEKGVPHIAPLVCAGDVLNGDGSPHRTRAHEYRTASWACYTKTLMPHVHYRLVLGIVGTALKRFSCTRDLCTAIRDAAEAHACAYELAEVLHRDISAGNILFYKTADGVIRGILIDWDLCKFIRKREKESRRQDWRTGTWQFMSGLRLASPAKPHTLSDDLESFVHVLTYNLVLYRPMENDGVSEDVRTVFEGYSVRAKDKAIVGGKGKMAFFLDGNLPDKIFREALPDPCANIVRDLRELFSPLYRDEKKVGEEVIAAARKALQSSDALLKIFGEWLAKDEWPTDDGCEPVEIESWQPRTKRTSSYISDASDTPSDTGSHSSKRRRLIQSSHGNSLVHSLHSLPEGHPI</sequence>
<organism evidence="1 2">
    <name type="scientific">Auriscalpium vulgare</name>
    <dbReference type="NCBI Taxonomy" id="40419"/>
    <lineage>
        <taxon>Eukaryota</taxon>
        <taxon>Fungi</taxon>
        <taxon>Dikarya</taxon>
        <taxon>Basidiomycota</taxon>
        <taxon>Agaricomycotina</taxon>
        <taxon>Agaricomycetes</taxon>
        <taxon>Russulales</taxon>
        <taxon>Auriscalpiaceae</taxon>
        <taxon>Auriscalpium</taxon>
    </lineage>
</organism>
<gene>
    <name evidence="1" type="ORF">FA95DRAFT_1608825</name>
</gene>
<evidence type="ECO:0000313" key="1">
    <source>
        <dbReference type="EMBL" id="KAI0044091.1"/>
    </source>
</evidence>
<reference evidence="1" key="2">
    <citation type="journal article" date="2022" name="New Phytol.">
        <title>Evolutionary transition to the ectomycorrhizal habit in the genomes of a hyperdiverse lineage of mushroom-forming fungi.</title>
        <authorList>
            <person name="Looney B."/>
            <person name="Miyauchi S."/>
            <person name="Morin E."/>
            <person name="Drula E."/>
            <person name="Courty P.E."/>
            <person name="Kohler A."/>
            <person name="Kuo A."/>
            <person name="LaButti K."/>
            <person name="Pangilinan J."/>
            <person name="Lipzen A."/>
            <person name="Riley R."/>
            <person name="Andreopoulos W."/>
            <person name="He G."/>
            <person name="Johnson J."/>
            <person name="Nolan M."/>
            <person name="Tritt A."/>
            <person name="Barry K.W."/>
            <person name="Grigoriev I.V."/>
            <person name="Nagy L.G."/>
            <person name="Hibbett D."/>
            <person name="Henrissat B."/>
            <person name="Matheny P.B."/>
            <person name="Labbe J."/>
            <person name="Martin F.M."/>
        </authorList>
    </citation>
    <scope>NUCLEOTIDE SEQUENCE</scope>
    <source>
        <strain evidence="1">FP105234-sp</strain>
    </source>
</reference>
<keyword evidence="2" id="KW-1185">Reference proteome</keyword>
<reference evidence="1" key="1">
    <citation type="submission" date="2021-02" db="EMBL/GenBank/DDBJ databases">
        <authorList>
            <consortium name="DOE Joint Genome Institute"/>
            <person name="Ahrendt S."/>
            <person name="Looney B.P."/>
            <person name="Miyauchi S."/>
            <person name="Morin E."/>
            <person name="Drula E."/>
            <person name="Courty P.E."/>
            <person name="Chicoki N."/>
            <person name="Fauchery L."/>
            <person name="Kohler A."/>
            <person name="Kuo A."/>
            <person name="Labutti K."/>
            <person name="Pangilinan J."/>
            <person name="Lipzen A."/>
            <person name="Riley R."/>
            <person name="Andreopoulos W."/>
            <person name="He G."/>
            <person name="Johnson J."/>
            <person name="Barry K.W."/>
            <person name="Grigoriev I.V."/>
            <person name="Nagy L."/>
            <person name="Hibbett D."/>
            <person name="Henrissat B."/>
            <person name="Matheny P.B."/>
            <person name="Labbe J."/>
            <person name="Martin F."/>
        </authorList>
    </citation>
    <scope>NUCLEOTIDE SEQUENCE</scope>
    <source>
        <strain evidence="1">FP105234-sp</strain>
    </source>
</reference>
<accession>A0ACB8RK53</accession>
<name>A0ACB8RK53_9AGAM</name>
<proteinExistence type="predicted"/>
<comment type="caution">
    <text evidence="1">The sequence shown here is derived from an EMBL/GenBank/DDBJ whole genome shotgun (WGS) entry which is preliminary data.</text>
</comment>
<dbReference type="EMBL" id="MU275994">
    <property type="protein sequence ID" value="KAI0044091.1"/>
    <property type="molecule type" value="Genomic_DNA"/>
</dbReference>
<evidence type="ECO:0000313" key="2">
    <source>
        <dbReference type="Proteomes" id="UP000814033"/>
    </source>
</evidence>